<dbReference type="EMBL" id="MU157862">
    <property type="protein sequence ID" value="KAF9527321.1"/>
    <property type="molecule type" value="Genomic_DNA"/>
</dbReference>
<keyword evidence="2" id="KW-1185">Reference proteome</keyword>
<proteinExistence type="predicted"/>
<dbReference type="AlphaFoldDB" id="A0A9P6EDA2"/>
<evidence type="ECO:0000313" key="2">
    <source>
        <dbReference type="Proteomes" id="UP000807306"/>
    </source>
</evidence>
<organism evidence="1 2">
    <name type="scientific">Crepidotus variabilis</name>
    <dbReference type="NCBI Taxonomy" id="179855"/>
    <lineage>
        <taxon>Eukaryota</taxon>
        <taxon>Fungi</taxon>
        <taxon>Dikarya</taxon>
        <taxon>Basidiomycota</taxon>
        <taxon>Agaricomycotina</taxon>
        <taxon>Agaricomycetes</taxon>
        <taxon>Agaricomycetidae</taxon>
        <taxon>Agaricales</taxon>
        <taxon>Agaricineae</taxon>
        <taxon>Crepidotaceae</taxon>
        <taxon>Crepidotus</taxon>
    </lineage>
</organism>
<gene>
    <name evidence="1" type="ORF">CPB83DRAFT_856348</name>
</gene>
<reference evidence="1" key="1">
    <citation type="submission" date="2020-11" db="EMBL/GenBank/DDBJ databases">
        <authorList>
            <consortium name="DOE Joint Genome Institute"/>
            <person name="Ahrendt S."/>
            <person name="Riley R."/>
            <person name="Andreopoulos W."/>
            <person name="Labutti K."/>
            <person name="Pangilinan J."/>
            <person name="Ruiz-Duenas F.J."/>
            <person name="Barrasa J.M."/>
            <person name="Sanchez-Garcia M."/>
            <person name="Camarero S."/>
            <person name="Miyauchi S."/>
            <person name="Serrano A."/>
            <person name="Linde D."/>
            <person name="Babiker R."/>
            <person name="Drula E."/>
            <person name="Ayuso-Fernandez I."/>
            <person name="Pacheco R."/>
            <person name="Padilla G."/>
            <person name="Ferreira P."/>
            <person name="Barriuso J."/>
            <person name="Kellner H."/>
            <person name="Castanera R."/>
            <person name="Alfaro M."/>
            <person name="Ramirez L."/>
            <person name="Pisabarro A.G."/>
            <person name="Kuo A."/>
            <person name="Tritt A."/>
            <person name="Lipzen A."/>
            <person name="He G."/>
            <person name="Yan M."/>
            <person name="Ng V."/>
            <person name="Cullen D."/>
            <person name="Martin F."/>
            <person name="Rosso M.-N."/>
            <person name="Henrissat B."/>
            <person name="Hibbett D."/>
            <person name="Martinez A.T."/>
            <person name="Grigoriev I.V."/>
        </authorList>
    </citation>
    <scope>NUCLEOTIDE SEQUENCE</scope>
    <source>
        <strain evidence="1">CBS 506.95</strain>
    </source>
</reference>
<evidence type="ECO:0000313" key="1">
    <source>
        <dbReference type="EMBL" id="KAF9527321.1"/>
    </source>
</evidence>
<dbReference type="Proteomes" id="UP000807306">
    <property type="component" value="Unassembled WGS sequence"/>
</dbReference>
<protein>
    <submittedName>
        <fullName evidence="1">Uncharacterized protein</fullName>
    </submittedName>
</protein>
<accession>A0A9P6EDA2</accession>
<comment type="caution">
    <text evidence="1">The sequence shown here is derived from an EMBL/GenBank/DDBJ whole genome shotgun (WGS) entry which is preliminary data.</text>
</comment>
<sequence length="99" mass="11285">MQHLLMKQRLSYIQPFVANRRPQRTVLLGLSCSWLLQVRAFLGHKHGSRNSSTECLSTSRLFCSSRDAPASCNLKTLISFVLFKLAFDSGLEPRFLRIS</sequence>
<name>A0A9P6EDA2_9AGAR</name>